<gene>
    <name evidence="2" type="ORF">ACFQQG_17580</name>
</gene>
<keyword evidence="1" id="KW-1133">Transmembrane helix</keyword>
<keyword evidence="3" id="KW-1185">Reference proteome</keyword>
<dbReference type="RefSeq" id="WP_267162451.1">
    <property type="nucleotide sequence ID" value="NZ_CP112972.1"/>
</dbReference>
<evidence type="ECO:0000256" key="1">
    <source>
        <dbReference type="SAM" id="Phobius"/>
    </source>
</evidence>
<name>A0ABD5W2S1_9EURY</name>
<dbReference type="InterPro" id="IPR046595">
    <property type="entry name" value="DUF6653"/>
</dbReference>
<evidence type="ECO:0000313" key="3">
    <source>
        <dbReference type="Proteomes" id="UP001596445"/>
    </source>
</evidence>
<dbReference type="AlphaFoldDB" id="A0ABD5W2S1"/>
<dbReference type="Pfam" id="PF20358">
    <property type="entry name" value="DUF6653"/>
    <property type="match status" value="1"/>
</dbReference>
<evidence type="ECO:0000313" key="2">
    <source>
        <dbReference type="EMBL" id="MFC7059665.1"/>
    </source>
</evidence>
<dbReference type="Proteomes" id="UP001596445">
    <property type="component" value="Unassembled WGS sequence"/>
</dbReference>
<protein>
    <submittedName>
        <fullName evidence="2">DUF6653 family protein</fullName>
    </submittedName>
</protein>
<dbReference type="GeneID" id="76631850"/>
<proteinExistence type="predicted"/>
<keyword evidence="1" id="KW-0812">Transmembrane</keyword>
<feature type="transmembrane region" description="Helical" evidence="1">
    <location>
        <begin position="127"/>
        <end position="146"/>
    </location>
</feature>
<sequence>MNVEKSLARLFGLEGERWLRHANPKSVYSRFPVLVLIAISVWSRVWVGRYFLAPLVATLLWTFLNPRLFSKPDSFTSWATKGVLGERIWKERDSYDIPTVWAWQTHALNAVQLVAMGPFLFGLYELQVWMTITGLTVAFLGKIWFFDRMVWLFEDRRENETVREWIQ</sequence>
<dbReference type="EMBL" id="JBHSZI010000001">
    <property type="protein sequence ID" value="MFC7059665.1"/>
    <property type="molecule type" value="Genomic_DNA"/>
</dbReference>
<organism evidence="2 3">
    <name type="scientific">Halovenus salina</name>
    <dbReference type="NCBI Taxonomy" id="1510225"/>
    <lineage>
        <taxon>Archaea</taxon>
        <taxon>Methanobacteriati</taxon>
        <taxon>Methanobacteriota</taxon>
        <taxon>Stenosarchaea group</taxon>
        <taxon>Halobacteria</taxon>
        <taxon>Halobacteriales</taxon>
        <taxon>Haloarculaceae</taxon>
        <taxon>Halovenus</taxon>
    </lineage>
</organism>
<feature type="transmembrane region" description="Helical" evidence="1">
    <location>
        <begin position="51"/>
        <end position="69"/>
    </location>
</feature>
<accession>A0ABD5W2S1</accession>
<keyword evidence="1" id="KW-0472">Membrane</keyword>
<comment type="caution">
    <text evidence="2">The sequence shown here is derived from an EMBL/GenBank/DDBJ whole genome shotgun (WGS) entry which is preliminary data.</text>
</comment>
<reference evidence="2 3" key="1">
    <citation type="journal article" date="2019" name="Int. J. Syst. Evol. Microbiol.">
        <title>The Global Catalogue of Microorganisms (GCM) 10K type strain sequencing project: providing services to taxonomists for standard genome sequencing and annotation.</title>
        <authorList>
            <consortium name="The Broad Institute Genomics Platform"/>
            <consortium name="The Broad Institute Genome Sequencing Center for Infectious Disease"/>
            <person name="Wu L."/>
            <person name="Ma J."/>
        </authorList>
    </citation>
    <scope>NUCLEOTIDE SEQUENCE [LARGE SCALE GENOMIC DNA]</scope>
    <source>
        <strain evidence="2 3">JCM 30072</strain>
    </source>
</reference>